<proteinExistence type="predicted"/>
<reference evidence="2" key="1">
    <citation type="journal article" date="2023" name="Plant J.">
        <title>The genome of the king protea, Protea cynaroides.</title>
        <authorList>
            <person name="Chang J."/>
            <person name="Duong T.A."/>
            <person name="Schoeman C."/>
            <person name="Ma X."/>
            <person name="Roodt D."/>
            <person name="Barker N."/>
            <person name="Li Z."/>
            <person name="Van de Peer Y."/>
            <person name="Mizrachi E."/>
        </authorList>
    </citation>
    <scope>NUCLEOTIDE SEQUENCE</scope>
    <source>
        <tissue evidence="2">Young leaves</tissue>
    </source>
</reference>
<dbReference type="PANTHER" id="PTHR33872">
    <property type="entry name" value="DNA POLYMERASE EPSILON CATALYTIC SUBUNIT A"/>
    <property type="match status" value="1"/>
</dbReference>
<protein>
    <submittedName>
        <fullName evidence="2">Uncharacterized protein</fullName>
    </submittedName>
</protein>
<dbReference type="OrthoDB" id="1932217at2759"/>
<dbReference type="Proteomes" id="UP001141806">
    <property type="component" value="Unassembled WGS sequence"/>
</dbReference>
<evidence type="ECO:0000313" key="2">
    <source>
        <dbReference type="EMBL" id="KAJ4965623.1"/>
    </source>
</evidence>
<sequence>MKQMDVDCEVGVIMKTQPISPPPLPPPLPRSWAAIKPATNTSSVQSVTKQEIAKFWRQKRMEEEDHLLSALKTAARIRARNLTEEDYRCFEESLKGDTTDTNQKDEEDTTTTTTTTTTITIEDKELRVGIKDWWTKSKYAYLNQPAIEIMEKKPKRSTYIPNFCFYNCPSSHPASLGIF</sequence>
<accession>A0A9Q0QN21</accession>
<gene>
    <name evidence="2" type="ORF">NE237_017472</name>
</gene>
<feature type="compositionally biased region" description="Basic and acidic residues" evidence="1">
    <location>
        <begin position="95"/>
        <end position="104"/>
    </location>
</feature>
<evidence type="ECO:0000256" key="1">
    <source>
        <dbReference type="SAM" id="MobiDB-lite"/>
    </source>
</evidence>
<evidence type="ECO:0000313" key="3">
    <source>
        <dbReference type="Proteomes" id="UP001141806"/>
    </source>
</evidence>
<feature type="region of interest" description="Disordered" evidence="1">
    <location>
        <begin position="95"/>
        <end position="115"/>
    </location>
</feature>
<keyword evidence="3" id="KW-1185">Reference proteome</keyword>
<dbReference type="EMBL" id="JAMYWD010000007">
    <property type="protein sequence ID" value="KAJ4965623.1"/>
    <property type="molecule type" value="Genomic_DNA"/>
</dbReference>
<comment type="caution">
    <text evidence="2">The sequence shown here is derived from an EMBL/GenBank/DDBJ whole genome shotgun (WGS) entry which is preliminary data.</text>
</comment>
<dbReference type="PANTHER" id="PTHR33872:SF7">
    <property type="entry name" value="OSJNBA0084K11.10-LIKE PROTEIN"/>
    <property type="match status" value="1"/>
</dbReference>
<organism evidence="2 3">
    <name type="scientific">Protea cynaroides</name>
    <dbReference type="NCBI Taxonomy" id="273540"/>
    <lineage>
        <taxon>Eukaryota</taxon>
        <taxon>Viridiplantae</taxon>
        <taxon>Streptophyta</taxon>
        <taxon>Embryophyta</taxon>
        <taxon>Tracheophyta</taxon>
        <taxon>Spermatophyta</taxon>
        <taxon>Magnoliopsida</taxon>
        <taxon>Proteales</taxon>
        <taxon>Proteaceae</taxon>
        <taxon>Protea</taxon>
    </lineage>
</organism>
<dbReference type="AlphaFoldDB" id="A0A9Q0QN21"/>
<name>A0A9Q0QN21_9MAGN</name>